<dbReference type="InterPro" id="IPR011284">
    <property type="entry name" value="3oxo_ACP_reduc"/>
</dbReference>
<dbReference type="PRINTS" id="PR00080">
    <property type="entry name" value="SDRFAMILY"/>
</dbReference>
<feature type="domain" description="Ketoreductase" evidence="9">
    <location>
        <begin position="6"/>
        <end position="190"/>
    </location>
</feature>
<comment type="similarity">
    <text evidence="2 8">Belongs to the short-chain dehydrogenases/reductases (SDR) family.</text>
</comment>
<dbReference type="NCBIfam" id="NF004198">
    <property type="entry name" value="PRK05653.1-3"/>
    <property type="match status" value="1"/>
</dbReference>
<gene>
    <name evidence="10" type="ORF">SAMN02745220_04065</name>
</gene>
<dbReference type="PANTHER" id="PTHR42879">
    <property type="entry name" value="3-OXOACYL-(ACYL-CARRIER-PROTEIN) REDUCTASE"/>
    <property type="match status" value="1"/>
</dbReference>
<evidence type="ECO:0000256" key="1">
    <source>
        <dbReference type="ARBA" id="ARBA00002607"/>
    </source>
</evidence>
<evidence type="ECO:0000313" key="11">
    <source>
        <dbReference type="Proteomes" id="UP000184603"/>
    </source>
</evidence>
<dbReference type="EMBL" id="FRFE01000026">
    <property type="protein sequence ID" value="SHO51561.1"/>
    <property type="molecule type" value="Genomic_DNA"/>
</dbReference>
<accession>A0A1M7YG49</accession>
<dbReference type="GO" id="GO:0006633">
    <property type="term" value="P:fatty acid biosynthetic process"/>
    <property type="evidence" value="ECO:0007669"/>
    <property type="project" value="UniProtKB-UniPathway"/>
</dbReference>
<dbReference type="GO" id="GO:0004316">
    <property type="term" value="F:3-oxoacyl-[acyl-carrier-protein] reductase (NADPH) activity"/>
    <property type="evidence" value="ECO:0007669"/>
    <property type="project" value="UniProtKB-UniRule"/>
</dbReference>
<dbReference type="InterPro" id="IPR020904">
    <property type="entry name" value="Sc_DH/Rdtase_CS"/>
</dbReference>
<proteinExistence type="inferred from homology"/>
<protein>
    <recommendedName>
        <fullName evidence="8">3-oxoacyl-[acyl-carrier-protein] reductase</fullName>
        <ecNumber evidence="8">1.1.1.100</ecNumber>
    </recommendedName>
</protein>
<comment type="function">
    <text evidence="1 8">Catalyzes the NADPH-dependent reduction of beta-ketoacyl-ACP substrates to beta-hydroxyacyl-ACP products, the first reductive step in the elongation cycle of fatty acid biosynthesis.</text>
</comment>
<keyword evidence="11" id="KW-1185">Reference proteome</keyword>
<evidence type="ECO:0000256" key="4">
    <source>
        <dbReference type="ARBA" id="ARBA00023002"/>
    </source>
</evidence>
<feature type="binding site" evidence="7">
    <location>
        <begin position="154"/>
        <end position="158"/>
    </location>
    <ligand>
        <name>NADP(+)</name>
        <dbReference type="ChEBI" id="CHEBI:58349"/>
    </ligand>
</feature>
<dbReference type="InterPro" id="IPR057326">
    <property type="entry name" value="KR_dom"/>
</dbReference>
<keyword evidence="3 7" id="KW-0521">NADP</keyword>
<dbReference type="PRINTS" id="PR00081">
    <property type="entry name" value="GDHRDH"/>
</dbReference>
<reference evidence="10 11" key="1">
    <citation type="submission" date="2016-12" db="EMBL/GenBank/DDBJ databases">
        <authorList>
            <person name="Song W.-J."/>
            <person name="Kurnit D.M."/>
        </authorList>
    </citation>
    <scope>NUCLEOTIDE SEQUENCE [LARGE SCALE GENOMIC DNA]</scope>
    <source>
        <strain evidence="10 11">DSM 18488</strain>
    </source>
</reference>
<dbReference type="EC" id="1.1.1.100" evidence="8"/>
<dbReference type="InterPro" id="IPR002347">
    <property type="entry name" value="SDR_fam"/>
</dbReference>
<dbReference type="NCBIfam" id="NF005559">
    <property type="entry name" value="PRK07231.1"/>
    <property type="match status" value="1"/>
</dbReference>
<dbReference type="Gene3D" id="3.40.50.720">
    <property type="entry name" value="NAD(P)-binding Rossmann-like Domain"/>
    <property type="match status" value="1"/>
</dbReference>
<comment type="pathway">
    <text evidence="8">Lipid metabolism; fatty acid biosynthesis.</text>
</comment>
<keyword evidence="8" id="KW-0443">Lipid metabolism</keyword>
<keyword evidence="4 8" id="KW-0560">Oxidoreductase</keyword>
<dbReference type="FunFam" id="3.40.50.720:FF:000115">
    <property type="entry name" value="3-oxoacyl-[acyl-carrier-protein] reductase FabG"/>
    <property type="match status" value="1"/>
</dbReference>
<feature type="binding site" evidence="7">
    <location>
        <position position="187"/>
    </location>
    <ligand>
        <name>NADP(+)</name>
        <dbReference type="ChEBI" id="CHEBI:58349"/>
    </ligand>
</feature>
<dbReference type="CDD" id="cd05333">
    <property type="entry name" value="BKR_SDR_c"/>
    <property type="match status" value="1"/>
</dbReference>
<evidence type="ECO:0000256" key="3">
    <source>
        <dbReference type="ARBA" id="ARBA00022857"/>
    </source>
</evidence>
<dbReference type="PROSITE" id="PS00061">
    <property type="entry name" value="ADH_SHORT"/>
    <property type="match status" value="1"/>
</dbReference>
<dbReference type="NCBIfam" id="TIGR01830">
    <property type="entry name" value="3oxo_ACP_reduc"/>
    <property type="match status" value="1"/>
</dbReference>
<sequence>MNFTGKTALVTGSGSGIGKAIALLLAQQGADVLVNDISTENAAQTVGEITALGRKSGSSTANVAVHAEVEGMFELARSMFGRVDILVNNAGITRDNLLMKMTEDQWDLVIDVNLKGVFNCCQHGARMMSEQQYGKIVNIASASAQIGNIGQSNYAASKGGVISMTKTLAKELARFNINVNAVAPGFIATPMTEEVPDKVKEYLIQQIPLRRAGNPEDIAHAVAFLASDTASYITGQVLSCNGGMYV</sequence>
<evidence type="ECO:0000256" key="8">
    <source>
        <dbReference type="RuleBase" id="RU366074"/>
    </source>
</evidence>
<feature type="binding site" evidence="7">
    <location>
        <position position="89"/>
    </location>
    <ligand>
        <name>NADP(+)</name>
        <dbReference type="ChEBI" id="CHEBI:58349"/>
    </ligand>
</feature>
<evidence type="ECO:0000256" key="6">
    <source>
        <dbReference type="PIRSR" id="PIRSR611284-1"/>
    </source>
</evidence>
<feature type="binding site" evidence="7">
    <location>
        <begin position="62"/>
        <end position="63"/>
    </location>
    <ligand>
        <name>NADP(+)</name>
        <dbReference type="ChEBI" id="CHEBI:58349"/>
    </ligand>
</feature>
<dbReference type="SUPFAM" id="SSF51735">
    <property type="entry name" value="NAD(P)-binding Rossmann-fold domains"/>
    <property type="match status" value="1"/>
</dbReference>
<keyword evidence="8" id="KW-0444">Lipid biosynthesis</keyword>
<dbReference type="OrthoDB" id="9804774at2"/>
<comment type="subunit">
    <text evidence="8">Homotetramer.</text>
</comment>
<dbReference type="InterPro" id="IPR036291">
    <property type="entry name" value="NAD(P)-bd_dom_sf"/>
</dbReference>
<evidence type="ECO:0000256" key="5">
    <source>
        <dbReference type="ARBA" id="ARBA00048508"/>
    </source>
</evidence>
<evidence type="ECO:0000256" key="2">
    <source>
        <dbReference type="ARBA" id="ARBA00006484"/>
    </source>
</evidence>
<name>A0A1M7YG49_9BACT</name>
<dbReference type="Pfam" id="PF13561">
    <property type="entry name" value="adh_short_C2"/>
    <property type="match status" value="1"/>
</dbReference>
<keyword evidence="8" id="KW-0276">Fatty acid metabolism</keyword>
<dbReference type="GO" id="GO:0051287">
    <property type="term" value="F:NAD binding"/>
    <property type="evidence" value="ECO:0007669"/>
    <property type="project" value="UniProtKB-UniRule"/>
</dbReference>
<organism evidence="10 11">
    <name type="scientific">Desulfopila aestuarii DSM 18488</name>
    <dbReference type="NCBI Taxonomy" id="1121416"/>
    <lineage>
        <taxon>Bacteria</taxon>
        <taxon>Pseudomonadati</taxon>
        <taxon>Thermodesulfobacteriota</taxon>
        <taxon>Desulfobulbia</taxon>
        <taxon>Desulfobulbales</taxon>
        <taxon>Desulfocapsaceae</taxon>
        <taxon>Desulfopila</taxon>
    </lineage>
</organism>
<dbReference type="PANTHER" id="PTHR42879:SF2">
    <property type="entry name" value="3-OXOACYL-[ACYL-CARRIER-PROTEIN] REDUCTASE FABG"/>
    <property type="match status" value="1"/>
</dbReference>
<evidence type="ECO:0000259" key="9">
    <source>
        <dbReference type="SMART" id="SM00822"/>
    </source>
</evidence>
<evidence type="ECO:0000256" key="7">
    <source>
        <dbReference type="PIRSR" id="PIRSR611284-2"/>
    </source>
</evidence>
<keyword evidence="8" id="KW-0275">Fatty acid biosynthesis</keyword>
<dbReference type="STRING" id="1121416.SAMN02745220_04065"/>
<dbReference type="NCBIfam" id="NF009466">
    <property type="entry name" value="PRK12826.1-2"/>
    <property type="match status" value="1"/>
</dbReference>
<dbReference type="AlphaFoldDB" id="A0A1M7YG49"/>
<comment type="catalytic activity">
    <reaction evidence="5 8">
        <text>a (3R)-hydroxyacyl-[ACP] + NADP(+) = a 3-oxoacyl-[ACP] + NADPH + H(+)</text>
        <dbReference type="Rhea" id="RHEA:17397"/>
        <dbReference type="Rhea" id="RHEA-COMP:9916"/>
        <dbReference type="Rhea" id="RHEA-COMP:9945"/>
        <dbReference type="ChEBI" id="CHEBI:15378"/>
        <dbReference type="ChEBI" id="CHEBI:57783"/>
        <dbReference type="ChEBI" id="CHEBI:58349"/>
        <dbReference type="ChEBI" id="CHEBI:78776"/>
        <dbReference type="ChEBI" id="CHEBI:78827"/>
        <dbReference type="EC" id="1.1.1.100"/>
    </reaction>
</comment>
<dbReference type="UniPathway" id="UPA00094"/>
<dbReference type="InterPro" id="IPR050259">
    <property type="entry name" value="SDR"/>
</dbReference>
<dbReference type="Proteomes" id="UP000184603">
    <property type="component" value="Unassembled WGS sequence"/>
</dbReference>
<feature type="active site" description="Proton acceptor" evidence="6">
    <location>
        <position position="154"/>
    </location>
</feature>
<dbReference type="RefSeq" id="WP_073615494.1">
    <property type="nucleotide sequence ID" value="NZ_FRFE01000026.1"/>
</dbReference>
<evidence type="ECO:0000313" key="10">
    <source>
        <dbReference type="EMBL" id="SHO51561.1"/>
    </source>
</evidence>
<dbReference type="SMART" id="SM00822">
    <property type="entry name" value="PKS_KR"/>
    <property type="match status" value="1"/>
</dbReference>